<gene>
    <name evidence="2" type="ORF">BCR34DRAFT_581358</name>
</gene>
<accession>A0A1Y1Y179</accession>
<feature type="compositionally biased region" description="Basic residues" evidence="1">
    <location>
        <begin position="78"/>
        <end position="88"/>
    </location>
</feature>
<proteinExistence type="predicted"/>
<dbReference type="EMBL" id="MCFA01000438">
    <property type="protein sequence ID" value="ORX91771.1"/>
    <property type="molecule type" value="Genomic_DNA"/>
</dbReference>
<dbReference type="OrthoDB" id="4357141at2759"/>
<reference evidence="2 3" key="1">
    <citation type="submission" date="2016-07" db="EMBL/GenBank/DDBJ databases">
        <title>Pervasive Adenine N6-methylation of Active Genes in Fungi.</title>
        <authorList>
            <consortium name="DOE Joint Genome Institute"/>
            <person name="Mondo S.J."/>
            <person name="Dannebaum R.O."/>
            <person name="Kuo R.C."/>
            <person name="Labutti K."/>
            <person name="Haridas S."/>
            <person name="Kuo A."/>
            <person name="Salamov A."/>
            <person name="Ahrendt S.R."/>
            <person name="Lipzen A."/>
            <person name="Sullivan W."/>
            <person name="Andreopoulos W.B."/>
            <person name="Clum A."/>
            <person name="Lindquist E."/>
            <person name="Daum C."/>
            <person name="Ramamoorthy G.K."/>
            <person name="Gryganskyi A."/>
            <person name="Culley D."/>
            <person name="Magnuson J.K."/>
            <person name="James T.Y."/>
            <person name="O'Malley M.A."/>
            <person name="Stajich J.E."/>
            <person name="Spatafora J.W."/>
            <person name="Visel A."/>
            <person name="Grigoriev I.V."/>
        </authorList>
    </citation>
    <scope>NUCLEOTIDE SEQUENCE [LARGE SCALE GENOMIC DNA]</scope>
    <source>
        <strain evidence="2 3">CBS 115471</strain>
    </source>
</reference>
<evidence type="ECO:0000256" key="1">
    <source>
        <dbReference type="SAM" id="MobiDB-lite"/>
    </source>
</evidence>
<protein>
    <submittedName>
        <fullName evidence="2">Uncharacterized protein</fullName>
    </submittedName>
</protein>
<sequence length="144" mass="16356">MKRHQRLVQKLANAAEMSFAQQALDQDQIQHLTKINDESKSRRKTKSDILGKARVMSYEDIEAARAKRAEQEASKEAKGKRKPGRPKRVTLEADAATLETKNCKRHKCTNVTQEAEEVIVQTSKAHIAEESAPPRYRAPVARMY</sequence>
<name>A0A1Y1Y179_9PLEO</name>
<evidence type="ECO:0000313" key="3">
    <source>
        <dbReference type="Proteomes" id="UP000193144"/>
    </source>
</evidence>
<feature type="region of interest" description="Disordered" evidence="1">
    <location>
        <begin position="63"/>
        <end position="90"/>
    </location>
</feature>
<dbReference type="Proteomes" id="UP000193144">
    <property type="component" value="Unassembled WGS sequence"/>
</dbReference>
<feature type="compositionally biased region" description="Basic and acidic residues" evidence="1">
    <location>
        <begin position="63"/>
        <end position="77"/>
    </location>
</feature>
<evidence type="ECO:0000313" key="2">
    <source>
        <dbReference type="EMBL" id="ORX91771.1"/>
    </source>
</evidence>
<dbReference type="STRING" id="1231657.A0A1Y1Y179"/>
<organism evidence="2 3">
    <name type="scientific">Clohesyomyces aquaticus</name>
    <dbReference type="NCBI Taxonomy" id="1231657"/>
    <lineage>
        <taxon>Eukaryota</taxon>
        <taxon>Fungi</taxon>
        <taxon>Dikarya</taxon>
        <taxon>Ascomycota</taxon>
        <taxon>Pezizomycotina</taxon>
        <taxon>Dothideomycetes</taxon>
        <taxon>Pleosporomycetidae</taxon>
        <taxon>Pleosporales</taxon>
        <taxon>Lindgomycetaceae</taxon>
        <taxon>Clohesyomyces</taxon>
    </lineage>
</organism>
<keyword evidence="3" id="KW-1185">Reference proteome</keyword>
<dbReference type="AlphaFoldDB" id="A0A1Y1Y179"/>
<comment type="caution">
    <text evidence="2">The sequence shown here is derived from an EMBL/GenBank/DDBJ whole genome shotgun (WGS) entry which is preliminary data.</text>
</comment>